<name>E8T2S4_THEA1</name>
<dbReference type="HOGENOM" id="CLU_741728_0_0_0"/>
<proteinExistence type="predicted"/>
<evidence type="ECO:0000313" key="1">
    <source>
        <dbReference type="EMBL" id="ADU95999.1"/>
    </source>
</evidence>
<evidence type="ECO:0000313" key="2">
    <source>
        <dbReference type="Proteomes" id="UP000006362"/>
    </source>
</evidence>
<organism evidence="1 2">
    <name type="scientific">Thermovibrio ammonificans (strain DSM 15698 / JCM 12110 / HB-1)</name>
    <dbReference type="NCBI Taxonomy" id="648996"/>
    <lineage>
        <taxon>Bacteria</taxon>
        <taxon>Pseudomonadati</taxon>
        <taxon>Aquificota</taxon>
        <taxon>Aquificia</taxon>
        <taxon>Desulfurobacteriales</taxon>
        <taxon>Desulfurobacteriaceae</taxon>
        <taxon>Thermovibrio</taxon>
    </lineage>
</organism>
<keyword evidence="2" id="KW-1185">Reference proteome</keyword>
<dbReference type="Proteomes" id="UP000006362">
    <property type="component" value="Chromosome"/>
</dbReference>
<dbReference type="RefSeq" id="WP_013536785.1">
    <property type="nucleotide sequence ID" value="NC_014926.1"/>
</dbReference>
<reference evidence="1" key="1">
    <citation type="submission" date="2011-01" db="EMBL/GenBank/DDBJ databases">
        <title>Complete sequence of chromosome of Thermovibrio ammonificans HB-1.</title>
        <authorList>
            <consortium name="US DOE Joint Genome Institute"/>
            <person name="Lucas S."/>
            <person name="Copeland A."/>
            <person name="Lapidus A."/>
            <person name="Cheng J.-F."/>
            <person name="Goodwin L."/>
            <person name="Pitluck S."/>
            <person name="Davenport K."/>
            <person name="Detter J.C."/>
            <person name="Han C."/>
            <person name="Tapia R."/>
            <person name="Land M."/>
            <person name="Hauser L."/>
            <person name="Kyrpides N."/>
            <person name="Ivanova N."/>
            <person name="Ovchinnikova G."/>
            <person name="Vetriani C."/>
            <person name="Woyke T."/>
        </authorList>
    </citation>
    <scope>NUCLEOTIDE SEQUENCE [LARGE SCALE GENOMIC DNA]</scope>
    <source>
        <strain evidence="1">HB-1</strain>
    </source>
</reference>
<gene>
    <name evidence="1" type="ordered locus">Theam_0025</name>
</gene>
<dbReference type="Pfam" id="PF17236">
    <property type="entry name" value="SU10_MCP"/>
    <property type="match status" value="1"/>
</dbReference>
<protein>
    <submittedName>
        <fullName evidence="1">Phage protein</fullName>
    </submittedName>
</protein>
<dbReference type="eggNOG" id="ENOG5030W16">
    <property type="taxonomic scope" value="Bacteria"/>
</dbReference>
<dbReference type="EMBL" id="CP002444">
    <property type="protein sequence ID" value="ADU95999.1"/>
    <property type="molecule type" value="Genomic_DNA"/>
</dbReference>
<dbReference type="OrthoDB" id="249576at2"/>
<sequence length="373" mass="40438">MLGSYDLKNVVRDLTDELSMIVQRQPTLISLIPHAAPPQYAKSPTHEWLEDIVSPEVDTLTADLDASSTSMSVADGTKFQPGMVLTFEGSDELVKVTAVSGNTLTVARGYGGTTAEAHNANTEVKIIARPRDEGTLPGDDNPGALPGTEWNQTQIFDITVKVTRTAQNTAQYGIDNLINHRVNQGLQVISRRMNNAVIYGRRIKRVEGVEPGMMGGILYFLKQPGGNVVNAAGNDLTQTLLNDTIEKIVQDGGSPNVLVCNTTQARKISAFNANNIIVQREDQTAGNFVARFVADLPAGVITTIVVDTNFPKDKIAILDTSRLRLVPLRGSTIRDFDATPNGADFIARRILGEYTLEVRNAKQAHGLLEGLAY</sequence>
<dbReference type="STRING" id="648996.Theam_0025"/>
<dbReference type="AlphaFoldDB" id="E8T2S4"/>
<dbReference type="InterPro" id="IPR035198">
    <property type="entry name" value="SU10_MCP"/>
</dbReference>
<accession>E8T2S4</accession>
<dbReference type="KEGG" id="tam:Theam_0025"/>